<feature type="transmembrane region" description="Helical" evidence="1">
    <location>
        <begin position="94"/>
        <end position="113"/>
    </location>
</feature>
<proteinExistence type="predicted"/>
<name>A0A1W2E859_9HYPH</name>
<dbReference type="GO" id="GO:0016020">
    <property type="term" value="C:membrane"/>
    <property type="evidence" value="ECO:0007669"/>
    <property type="project" value="InterPro"/>
</dbReference>
<keyword evidence="1" id="KW-1133">Transmembrane helix</keyword>
<keyword evidence="1" id="KW-0812">Transmembrane</keyword>
<dbReference type="STRING" id="937218.SAMN06297251_12281"/>
<dbReference type="InterPro" id="IPR037185">
    <property type="entry name" value="EmrE-like"/>
</dbReference>
<feature type="transmembrane region" description="Helical" evidence="1">
    <location>
        <begin position="69"/>
        <end position="88"/>
    </location>
</feature>
<feature type="transmembrane region" description="Helical" evidence="1">
    <location>
        <begin position="176"/>
        <end position="198"/>
    </location>
</feature>
<feature type="transmembrane region" description="Helical" evidence="1">
    <location>
        <begin position="259"/>
        <end position="276"/>
    </location>
</feature>
<feature type="transmembrane region" description="Helical" evidence="1">
    <location>
        <begin position="30"/>
        <end position="48"/>
    </location>
</feature>
<dbReference type="RefSeq" id="WP_084412048.1">
    <property type="nucleotide sequence ID" value="NZ_FWXR01000022.1"/>
</dbReference>
<dbReference type="PANTHER" id="PTHR22911">
    <property type="entry name" value="ACYL-MALONYL CONDENSING ENZYME-RELATED"/>
    <property type="match status" value="1"/>
</dbReference>
<evidence type="ECO:0000259" key="2">
    <source>
        <dbReference type="Pfam" id="PF00892"/>
    </source>
</evidence>
<reference evidence="3 4" key="1">
    <citation type="submission" date="2017-04" db="EMBL/GenBank/DDBJ databases">
        <authorList>
            <person name="Afonso C.L."/>
            <person name="Miller P.J."/>
            <person name="Scott M.A."/>
            <person name="Spackman E."/>
            <person name="Goraichik I."/>
            <person name="Dimitrov K.M."/>
            <person name="Suarez D.L."/>
            <person name="Swayne D.E."/>
        </authorList>
    </citation>
    <scope>NUCLEOTIDE SEQUENCE [LARGE SCALE GENOMIC DNA]</scope>
    <source>
        <strain evidence="3 4">CGMCC 1.10972</strain>
    </source>
</reference>
<keyword evidence="1" id="KW-0472">Membrane</keyword>
<dbReference type="PANTHER" id="PTHR22911:SF135">
    <property type="entry name" value="BLR4310 PROTEIN"/>
    <property type="match status" value="1"/>
</dbReference>
<sequence>MQTGILLAFLAYFVFACGDAALKALGPSLPVYEIGFFVSLFAFLPALFTKRPEDSWADTFRIANPGLMALRMAFGAGGTIAGIIAFTSLPLAEAYALIFLLPIFVTVFSRIFLKEDIGWKRWSAVVVGLLGTLLVVRPGFQAILPGHFAAIACAACGAGTVLVLRRIGASERRITIIGAVLVASAALNGVLMLCDFKMPGADIWWLLVFAGLCSGLGHTGLVFATRLASAASVAPTQYSQIVWATVLGAVFFAEYPDAIALGGMTLVGLSGLFTFVRERKKTPWPRRTPLVRNR</sequence>
<feature type="domain" description="EamA" evidence="2">
    <location>
        <begin position="3"/>
        <end position="136"/>
    </location>
</feature>
<feature type="transmembrane region" description="Helical" evidence="1">
    <location>
        <begin position="236"/>
        <end position="253"/>
    </location>
</feature>
<evidence type="ECO:0000313" key="3">
    <source>
        <dbReference type="EMBL" id="SMD05969.1"/>
    </source>
</evidence>
<feature type="transmembrane region" description="Helical" evidence="1">
    <location>
        <begin position="122"/>
        <end position="140"/>
    </location>
</feature>
<keyword evidence="4" id="KW-1185">Reference proteome</keyword>
<feature type="transmembrane region" description="Helical" evidence="1">
    <location>
        <begin position="146"/>
        <end position="164"/>
    </location>
</feature>
<dbReference type="OrthoDB" id="7818056at2"/>
<gene>
    <name evidence="3" type="ORF">SAMN06297251_12281</name>
</gene>
<evidence type="ECO:0000256" key="1">
    <source>
        <dbReference type="SAM" id="Phobius"/>
    </source>
</evidence>
<dbReference type="EMBL" id="FWXR01000022">
    <property type="protein sequence ID" value="SMD05969.1"/>
    <property type="molecule type" value="Genomic_DNA"/>
</dbReference>
<dbReference type="InterPro" id="IPR000620">
    <property type="entry name" value="EamA_dom"/>
</dbReference>
<feature type="transmembrane region" description="Helical" evidence="1">
    <location>
        <begin position="204"/>
        <end position="224"/>
    </location>
</feature>
<dbReference type="Proteomes" id="UP000192656">
    <property type="component" value="Unassembled WGS sequence"/>
</dbReference>
<dbReference type="AlphaFoldDB" id="A0A1W2E859"/>
<organism evidence="3 4">
    <name type="scientific">Fulvimarina manganoxydans</name>
    <dbReference type="NCBI Taxonomy" id="937218"/>
    <lineage>
        <taxon>Bacteria</taxon>
        <taxon>Pseudomonadati</taxon>
        <taxon>Pseudomonadota</taxon>
        <taxon>Alphaproteobacteria</taxon>
        <taxon>Hyphomicrobiales</taxon>
        <taxon>Aurantimonadaceae</taxon>
        <taxon>Fulvimarina</taxon>
    </lineage>
</organism>
<evidence type="ECO:0000313" key="4">
    <source>
        <dbReference type="Proteomes" id="UP000192656"/>
    </source>
</evidence>
<protein>
    <submittedName>
        <fullName evidence="3">Permease of the drug/metabolite transporter (DMT) superfamily</fullName>
    </submittedName>
</protein>
<dbReference type="SUPFAM" id="SSF103481">
    <property type="entry name" value="Multidrug resistance efflux transporter EmrE"/>
    <property type="match status" value="2"/>
</dbReference>
<dbReference type="Pfam" id="PF00892">
    <property type="entry name" value="EamA"/>
    <property type="match status" value="1"/>
</dbReference>
<accession>A0A1W2E859</accession>